<feature type="domain" description="Cytochrome b561 bacterial/Ni-hydrogenase" evidence="14">
    <location>
        <begin position="9"/>
        <end position="180"/>
    </location>
</feature>
<keyword evidence="9 13" id="KW-1133">Transmembrane helix</keyword>
<keyword evidence="5" id="KW-0349">Heme</keyword>
<dbReference type="EMBL" id="PGGN01000002">
    <property type="protein sequence ID" value="PSH58382.1"/>
    <property type="molecule type" value="Genomic_DNA"/>
</dbReference>
<accession>A0A2P7AVY5</accession>
<evidence type="ECO:0000256" key="8">
    <source>
        <dbReference type="ARBA" id="ARBA00022982"/>
    </source>
</evidence>
<evidence type="ECO:0000259" key="14">
    <source>
        <dbReference type="Pfam" id="PF01292"/>
    </source>
</evidence>
<name>A0A2P7AVY5_9HYPH</name>
<dbReference type="OrthoDB" id="1247465at2"/>
<evidence type="ECO:0000313" key="16">
    <source>
        <dbReference type="Proteomes" id="UP000241158"/>
    </source>
</evidence>
<keyword evidence="11 13" id="KW-0472">Membrane</keyword>
<evidence type="ECO:0000256" key="12">
    <source>
        <dbReference type="ARBA" id="ARBA00037975"/>
    </source>
</evidence>
<feature type="transmembrane region" description="Helical" evidence="13">
    <location>
        <begin position="12"/>
        <end position="33"/>
    </location>
</feature>
<dbReference type="PANTHER" id="PTHR30529:SF1">
    <property type="entry name" value="CYTOCHROME B561 HOMOLOG 2"/>
    <property type="match status" value="1"/>
</dbReference>
<keyword evidence="10" id="KW-0408">Iron</keyword>
<proteinExistence type="inferred from homology"/>
<comment type="caution">
    <text evidence="15">The sequence shown here is derived from an EMBL/GenBank/DDBJ whole genome shotgun (WGS) entry which is preliminary data.</text>
</comment>
<dbReference type="InterPro" id="IPR052168">
    <property type="entry name" value="Cytochrome_b561_oxidase"/>
</dbReference>
<protein>
    <submittedName>
        <fullName evidence="15">Cytochrome b</fullName>
    </submittedName>
</protein>
<keyword evidence="6 13" id="KW-0812">Transmembrane</keyword>
<evidence type="ECO:0000256" key="7">
    <source>
        <dbReference type="ARBA" id="ARBA00022723"/>
    </source>
</evidence>
<organism evidence="15 16">
    <name type="scientific">Phyllobacterium endophyticum</name>
    <dbReference type="NCBI Taxonomy" id="1149773"/>
    <lineage>
        <taxon>Bacteria</taxon>
        <taxon>Pseudomonadati</taxon>
        <taxon>Pseudomonadota</taxon>
        <taxon>Alphaproteobacteria</taxon>
        <taxon>Hyphomicrobiales</taxon>
        <taxon>Phyllobacteriaceae</taxon>
        <taxon>Phyllobacterium</taxon>
    </lineage>
</organism>
<evidence type="ECO:0000256" key="13">
    <source>
        <dbReference type="SAM" id="Phobius"/>
    </source>
</evidence>
<evidence type="ECO:0000256" key="10">
    <source>
        <dbReference type="ARBA" id="ARBA00023004"/>
    </source>
</evidence>
<dbReference type="GO" id="GO:0009055">
    <property type="term" value="F:electron transfer activity"/>
    <property type="evidence" value="ECO:0007669"/>
    <property type="project" value="InterPro"/>
</dbReference>
<dbReference type="AlphaFoldDB" id="A0A2P7AVY5"/>
<keyword evidence="3" id="KW-0813">Transport</keyword>
<dbReference type="PANTHER" id="PTHR30529">
    <property type="entry name" value="CYTOCHROME B561"/>
    <property type="match status" value="1"/>
</dbReference>
<evidence type="ECO:0000256" key="11">
    <source>
        <dbReference type="ARBA" id="ARBA00023136"/>
    </source>
</evidence>
<dbReference type="GO" id="GO:0022904">
    <property type="term" value="P:respiratory electron transport chain"/>
    <property type="evidence" value="ECO:0007669"/>
    <property type="project" value="InterPro"/>
</dbReference>
<keyword evidence="7" id="KW-0479">Metal-binding</keyword>
<evidence type="ECO:0000256" key="9">
    <source>
        <dbReference type="ARBA" id="ARBA00022989"/>
    </source>
</evidence>
<dbReference type="Pfam" id="PF01292">
    <property type="entry name" value="Ni_hydr_CYTB"/>
    <property type="match status" value="1"/>
</dbReference>
<dbReference type="GO" id="GO:0020037">
    <property type="term" value="F:heme binding"/>
    <property type="evidence" value="ECO:0007669"/>
    <property type="project" value="TreeGrafter"/>
</dbReference>
<comment type="subcellular location">
    <subcellularLocation>
        <location evidence="2">Cell membrane</location>
        <topology evidence="2">Multi-pass membrane protein</topology>
    </subcellularLocation>
</comment>
<dbReference type="Proteomes" id="UP000241158">
    <property type="component" value="Unassembled WGS sequence"/>
</dbReference>
<feature type="transmembrane region" description="Helical" evidence="13">
    <location>
        <begin position="53"/>
        <end position="70"/>
    </location>
</feature>
<dbReference type="InterPro" id="IPR016174">
    <property type="entry name" value="Di-haem_cyt_TM"/>
</dbReference>
<feature type="transmembrane region" description="Helical" evidence="13">
    <location>
        <begin position="90"/>
        <end position="110"/>
    </location>
</feature>
<evidence type="ECO:0000256" key="6">
    <source>
        <dbReference type="ARBA" id="ARBA00022692"/>
    </source>
</evidence>
<reference evidence="16" key="1">
    <citation type="submission" date="2017-11" db="EMBL/GenBank/DDBJ databases">
        <authorList>
            <person name="Kuznetsova I."/>
            <person name="Sazanova A."/>
            <person name="Chirak E."/>
            <person name="Safronova V."/>
            <person name="Willems A."/>
        </authorList>
    </citation>
    <scope>NUCLEOTIDE SEQUENCE [LARGE SCALE GENOMIC DNA]</scope>
    <source>
        <strain evidence="16">PEPV15</strain>
    </source>
</reference>
<dbReference type="RefSeq" id="WP_106716824.1">
    <property type="nucleotide sequence ID" value="NZ_JACHXT010000001.1"/>
</dbReference>
<dbReference type="SUPFAM" id="SSF81342">
    <property type="entry name" value="Transmembrane di-heme cytochromes"/>
    <property type="match status" value="1"/>
</dbReference>
<evidence type="ECO:0000256" key="3">
    <source>
        <dbReference type="ARBA" id="ARBA00022448"/>
    </source>
</evidence>
<gene>
    <name evidence="15" type="ORF">CU100_12305</name>
</gene>
<evidence type="ECO:0000256" key="5">
    <source>
        <dbReference type="ARBA" id="ARBA00022617"/>
    </source>
</evidence>
<sequence>MLRNSRDSFGLISILFHWIIALIFIGQIPLGYWMVRTSDFALQFSLYQWHKSFGFLVLGLSALRLVWKFANTRPADPSAMATWERIGSHVAHVLLYLSLFAIPLTGWAIASSSPLQIPSFMFNFVVIPPLPLTISDSAEAFWTASHAWLAYVSAVVAACHILAALHHHFWKRDSILTRMLDPRRKAPERAPTQDVIP</sequence>
<dbReference type="InterPro" id="IPR011577">
    <property type="entry name" value="Cyt_b561_bac/Ni-Hgenase"/>
</dbReference>
<evidence type="ECO:0000256" key="1">
    <source>
        <dbReference type="ARBA" id="ARBA00001970"/>
    </source>
</evidence>
<evidence type="ECO:0000313" key="15">
    <source>
        <dbReference type="EMBL" id="PSH58382.1"/>
    </source>
</evidence>
<comment type="similarity">
    <text evidence="12">Belongs to the cytochrome b561 family.</text>
</comment>
<feature type="transmembrane region" description="Helical" evidence="13">
    <location>
        <begin position="148"/>
        <end position="170"/>
    </location>
</feature>
<dbReference type="GO" id="GO:0005886">
    <property type="term" value="C:plasma membrane"/>
    <property type="evidence" value="ECO:0007669"/>
    <property type="project" value="UniProtKB-SubCell"/>
</dbReference>
<keyword evidence="16" id="KW-1185">Reference proteome</keyword>
<dbReference type="GO" id="GO:0046872">
    <property type="term" value="F:metal ion binding"/>
    <property type="evidence" value="ECO:0007669"/>
    <property type="project" value="UniProtKB-KW"/>
</dbReference>
<keyword evidence="8" id="KW-0249">Electron transport</keyword>
<comment type="cofactor">
    <cofactor evidence="1">
        <name>heme b</name>
        <dbReference type="ChEBI" id="CHEBI:60344"/>
    </cofactor>
</comment>
<evidence type="ECO:0000256" key="4">
    <source>
        <dbReference type="ARBA" id="ARBA00022475"/>
    </source>
</evidence>
<dbReference type="Gene3D" id="1.20.950.20">
    <property type="entry name" value="Transmembrane di-heme cytochromes, Chain C"/>
    <property type="match status" value="1"/>
</dbReference>
<keyword evidence="4" id="KW-1003">Cell membrane</keyword>
<evidence type="ECO:0000256" key="2">
    <source>
        <dbReference type="ARBA" id="ARBA00004651"/>
    </source>
</evidence>